<keyword evidence="4 9" id="KW-0812">Transmembrane</keyword>
<name>A0ABT5J2U5_9NEIS</name>
<keyword evidence="2 9" id="KW-0813">Transport</keyword>
<proteinExistence type="inferred from homology"/>
<comment type="similarity">
    <text evidence="9">Belongs to the SecE/SEC61-gamma family.</text>
</comment>
<evidence type="ECO:0000256" key="6">
    <source>
        <dbReference type="ARBA" id="ARBA00022989"/>
    </source>
</evidence>
<comment type="subcellular location">
    <subcellularLocation>
        <location evidence="1">Membrane</location>
    </subcellularLocation>
</comment>
<sequence length="117" mass="13201">MEMQDKLKVGLVALLVTAGVVGFYLLPETQGILRVLVFVAAVLAAAGVFWFSAPGREFVSYAQESIVEARKVVWPTRKETSQMTMMVFVFVFVLALFMWLVDSSLSWLFYDVLLRRG</sequence>
<evidence type="ECO:0000313" key="10">
    <source>
        <dbReference type="EMBL" id="MDC7719141.1"/>
    </source>
</evidence>
<evidence type="ECO:0000256" key="8">
    <source>
        <dbReference type="ARBA" id="ARBA00023136"/>
    </source>
</evidence>
<evidence type="ECO:0000256" key="1">
    <source>
        <dbReference type="ARBA" id="ARBA00004370"/>
    </source>
</evidence>
<feature type="transmembrane region" description="Helical" evidence="9">
    <location>
        <begin position="7"/>
        <end position="26"/>
    </location>
</feature>
<feature type="transmembrane region" description="Helical" evidence="9">
    <location>
        <begin position="32"/>
        <end position="51"/>
    </location>
</feature>
<comment type="subunit">
    <text evidence="9">Component of the Sec protein translocase complex. Heterotrimer consisting of SecY, SecE and SecG subunits. The heterotrimers can form oligomers, although 1 heterotrimer is thought to be able to translocate proteins. Interacts with the ribosome. Interacts with SecDF, and other proteins may be involved. Interacts with SecA.</text>
</comment>
<evidence type="ECO:0000256" key="7">
    <source>
        <dbReference type="ARBA" id="ARBA00023010"/>
    </source>
</evidence>
<keyword evidence="3 9" id="KW-1003">Cell membrane</keyword>
<dbReference type="Gene3D" id="1.20.5.1030">
    <property type="entry name" value="Preprotein translocase secy subunit"/>
    <property type="match status" value="1"/>
</dbReference>
<evidence type="ECO:0000256" key="4">
    <source>
        <dbReference type="ARBA" id="ARBA00022692"/>
    </source>
</evidence>
<comment type="caution">
    <text evidence="9">Lacks conserved residue(s) required for the propagation of feature annotation.</text>
</comment>
<keyword evidence="5 9" id="KW-0653">Protein transport</keyword>
<feature type="transmembrane region" description="Helical" evidence="9">
    <location>
        <begin position="87"/>
        <end position="110"/>
    </location>
</feature>
<dbReference type="Proteomes" id="UP001219956">
    <property type="component" value="Unassembled WGS sequence"/>
</dbReference>
<comment type="caution">
    <text evidence="10">The sequence shown here is derived from an EMBL/GenBank/DDBJ whole genome shotgun (WGS) entry which is preliminary data.</text>
</comment>
<keyword evidence="6 9" id="KW-1133">Transmembrane helix</keyword>
<dbReference type="HAMAP" id="MF_00422">
    <property type="entry name" value="SecE"/>
    <property type="match status" value="1"/>
</dbReference>
<evidence type="ECO:0000256" key="2">
    <source>
        <dbReference type="ARBA" id="ARBA00022448"/>
    </source>
</evidence>
<dbReference type="PANTHER" id="PTHR33910:SF1">
    <property type="entry name" value="PROTEIN TRANSLOCASE SUBUNIT SECE"/>
    <property type="match status" value="1"/>
</dbReference>
<dbReference type="InterPro" id="IPR038379">
    <property type="entry name" value="SecE_sf"/>
</dbReference>
<dbReference type="PANTHER" id="PTHR33910">
    <property type="entry name" value="PROTEIN TRANSLOCASE SUBUNIT SECE"/>
    <property type="match status" value="1"/>
</dbReference>
<evidence type="ECO:0000313" key="11">
    <source>
        <dbReference type="Proteomes" id="UP001219956"/>
    </source>
</evidence>
<keyword evidence="11" id="KW-1185">Reference proteome</keyword>
<evidence type="ECO:0000256" key="9">
    <source>
        <dbReference type="HAMAP-Rule" id="MF_00422"/>
    </source>
</evidence>
<dbReference type="NCBIfam" id="NF004371">
    <property type="entry name" value="PRK05740.1-1"/>
    <property type="match status" value="1"/>
</dbReference>
<dbReference type="PRINTS" id="PR01650">
    <property type="entry name" value="SECETRNLCASE"/>
</dbReference>
<dbReference type="EMBL" id="JAQQLF010000034">
    <property type="protein sequence ID" value="MDC7719141.1"/>
    <property type="molecule type" value="Genomic_DNA"/>
</dbReference>
<dbReference type="InterPro" id="IPR001901">
    <property type="entry name" value="Translocase_SecE/Sec61-g"/>
</dbReference>
<reference evidence="10 11" key="1">
    <citation type="submission" date="2023-01" db="EMBL/GenBank/DDBJ databases">
        <title>Novel species of the genus Vogesella isolated from rivers.</title>
        <authorList>
            <person name="Lu H."/>
        </authorList>
    </citation>
    <scope>NUCLEOTIDE SEQUENCE [LARGE SCALE GENOMIC DNA]</scope>
    <source>
        <strain evidence="10 11">DC21W</strain>
    </source>
</reference>
<gene>
    <name evidence="9 10" type="primary">secE</name>
    <name evidence="10" type="ORF">PQU95_18225</name>
</gene>
<evidence type="ECO:0000256" key="5">
    <source>
        <dbReference type="ARBA" id="ARBA00022927"/>
    </source>
</evidence>
<comment type="function">
    <text evidence="9">Essential subunit of the Sec protein translocation channel SecYEG. Clamps together the 2 halves of SecY. May contact the channel plug during translocation.</text>
</comment>
<keyword evidence="7 9" id="KW-0811">Translocation</keyword>
<dbReference type="Pfam" id="PF00584">
    <property type="entry name" value="SecE"/>
    <property type="match status" value="1"/>
</dbReference>
<dbReference type="NCBIfam" id="TIGR00964">
    <property type="entry name" value="secE_bact"/>
    <property type="match status" value="1"/>
</dbReference>
<keyword evidence="8 9" id="KW-0472">Membrane</keyword>
<organism evidence="10 11">
    <name type="scientific">Vogesella aquatica</name>
    <dbReference type="NCBI Taxonomy" id="2984206"/>
    <lineage>
        <taxon>Bacteria</taxon>
        <taxon>Pseudomonadati</taxon>
        <taxon>Pseudomonadota</taxon>
        <taxon>Betaproteobacteria</taxon>
        <taxon>Neisseriales</taxon>
        <taxon>Chromobacteriaceae</taxon>
        <taxon>Vogesella</taxon>
    </lineage>
</organism>
<evidence type="ECO:0000256" key="3">
    <source>
        <dbReference type="ARBA" id="ARBA00022475"/>
    </source>
</evidence>
<accession>A0ABT5J2U5</accession>
<dbReference type="InterPro" id="IPR005807">
    <property type="entry name" value="SecE_bac"/>
</dbReference>
<protein>
    <recommendedName>
        <fullName evidence="9">Protein translocase subunit SecE</fullName>
    </recommendedName>
</protein>